<dbReference type="InterPro" id="IPR046347">
    <property type="entry name" value="bZIP_sf"/>
</dbReference>
<dbReference type="VEuPathDB" id="MicrosporidiaDB:CWI38_0412p0010"/>
<evidence type="ECO:0000256" key="1">
    <source>
        <dbReference type="SAM" id="Coils"/>
    </source>
</evidence>
<evidence type="ECO:0000259" key="2">
    <source>
        <dbReference type="PROSITE" id="PS00036"/>
    </source>
</evidence>
<dbReference type="Proteomes" id="UP000292282">
    <property type="component" value="Unassembled WGS sequence"/>
</dbReference>
<protein>
    <recommendedName>
        <fullName evidence="2">BZIP domain-containing protein</fullName>
    </recommendedName>
</protein>
<dbReference type="InterPro" id="IPR004827">
    <property type="entry name" value="bZIP"/>
</dbReference>
<keyword evidence="4" id="KW-1185">Reference proteome</keyword>
<name>A0A4Q9M0B2_9MICR</name>
<feature type="domain" description="BZIP" evidence="2">
    <location>
        <begin position="161"/>
        <end position="175"/>
    </location>
</feature>
<sequence>MYGEVGDKRVLYVWRGVLVNKRVLIIKVGDKRVLYVLRSALWNKRVLIIRVGDKGVLIISQQNKMKKNEGENTGKNLYPEMMQYKDYQHINDKYRFNESVPPYYYQKKEYCDEYNDYPYEYVESDGKRKYSRGPRMSCPAYVDLGNTDDRMDINAMRIVWKKERNRLAAKKSREKKAGHLKELENRERRLGGELQDLKEAIIDYDNVLRELIVYLENAIDSTNRKQENLILLFDCLCRLKKPNGDTGIYIRDVGDIIEKDLSISNERIDAITSKIRASLNDLLCKNKLEEAQLANLYNEIKSRKLHSKLYSARNNERVSVNDSSRWLKKGSVRPRDEAVFCYIQDRNVFWGAEGMCQHCNQSRKTVDHLATRCEKMLGHDYTRRHNEVLRVDTRIKTDVKIRCNRPDIFILDKRHNRITLIEVGITSQDSLQIVEIEKLRKYNLLANELGLIYKCSVEIIPYVMTWDGIVTKYHKTYVKRLQIPMNVEAYIQSIVLKKTVETISFDRQRGLESGPNAEESWGRASLSVILGAEIHKQPIPPLKQVDNEDDDVKKENTKNILPLILDGITTAKEPTTNINEELELEEEKNYKTIKTYFFVINTQKDENTMKFIFIYIMVVLSTLKNKKECDSKQYLNKVSQKDKIMKNVVMNNAFRMRKESNDLKEIKEQMKVRESYCFSLKECEDKLKRNKNLLKRKNLLIVNLTTESEIKNNSGNSGSICSIGNIGHSGHSGISGSIGNSGNSVNIVKSDKLKEQKKLNEEISKLKKEKTEFLLKKSEILYSKICATRKIIELSLYFIKNDKFLCKFGDKDISFIKTLRGRYEEFRKECDCDNEVLQTSVQELETLIQNKSILRDEIKKETDFDNKSKLNNKSMNDTSGVVVETNKLDDLVEFDGELDTDLLSNEKIPISPGKFLSSTLRSEESDLEFQSAKENLVSLKPQPIHQSISNEHLNTSLCNPCTSINTENNLRNFKDKSVSTTNLCQNKTVFDNSFRFGGSTEYCFEIKLRKR</sequence>
<comment type="caution">
    <text evidence="3">The sequence shown here is derived from an EMBL/GenBank/DDBJ whole genome shotgun (WGS) entry which is preliminary data.</text>
</comment>
<organism evidence="3 4">
    <name type="scientific">Hamiltosporidium tvaerminnensis</name>
    <dbReference type="NCBI Taxonomy" id="1176355"/>
    <lineage>
        <taxon>Eukaryota</taxon>
        <taxon>Fungi</taxon>
        <taxon>Fungi incertae sedis</taxon>
        <taxon>Microsporidia</taxon>
        <taxon>Dubosqiidae</taxon>
        <taxon>Hamiltosporidium</taxon>
    </lineage>
</organism>
<reference evidence="3 4" key="1">
    <citation type="submission" date="2017-12" db="EMBL/GenBank/DDBJ databases">
        <authorList>
            <person name="Pombert J.-F."/>
            <person name="Haag K.L."/>
            <person name="Ebert D."/>
        </authorList>
    </citation>
    <scope>NUCLEOTIDE SEQUENCE [LARGE SCALE GENOMIC DNA]</scope>
    <source>
        <strain evidence="3">IL-G-3</strain>
    </source>
</reference>
<dbReference type="Gene3D" id="1.20.5.170">
    <property type="match status" value="1"/>
</dbReference>
<feature type="coiled-coil region" evidence="1">
    <location>
        <begin position="749"/>
        <end position="776"/>
    </location>
</feature>
<dbReference type="SUPFAM" id="SSF57959">
    <property type="entry name" value="Leucine zipper domain"/>
    <property type="match status" value="1"/>
</dbReference>
<dbReference type="SMART" id="SM00338">
    <property type="entry name" value="BRLZ"/>
    <property type="match status" value="1"/>
</dbReference>
<evidence type="ECO:0000313" key="3">
    <source>
        <dbReference type="EMBL" id="TBU13500.1"/>
    </source>
</evidence>
<dbReference type="EMBL" id="PITK01000412">
    <property type="protein sequence ID" value="TBU13500.1"/>
    <property type="molecule type" value="Genomic_DNA"/>
</dbReference>
<dbReference type="OrthoDB" id="2187714at2759"/>
<proteinExistence type="predicted"/>
<feature type="non-terminal residue" evidence="3">
    <location>
        <position position="1011"/>
    </location>
</feature>
<dbReference type="PROSITE" id="PS00036">
    <property type="entry name" value="BZIP_BASIC"/>
    <property type="match status" value="1"/>
</dbReference>
<dbReference type="STRING" id="1176355.A0A4Q9M0B2"/>
<gene>
    <name evidence="3" type="ORF">CWI38_0412p0010</name>
</gene>
<dbReference type="AlphaFoldDB" id="A0A4Q9M0B2"/>
<accession>A0A4Q9M0B2</accession>
<evidence type="ECO:0000313" key="4">
    <source>
        <dbReference type="Proteomes" id="UP000292282"/>
    </source>
</evidence>
<keyword evidence="1" id="KW-0175">Coiled coil</keyword>
<dbReference type="GO" id="GO:0003700">
    <property type="term" value="F:DNA-binding transcription factor activity"/>
    <property type="evidence" value="ECO:0007669"/>
    <property type="project" value="InterPro"/>
</dbReference>
<dbReference type="CDD" id="cd12193">
    <property type="entry name" value="bZIP_GCN4"/>
    <property type="match status" value="1"/>
</dbReference>